<evidence type="ECO:0008006" key="11">
    <source>
        <dbReference type="Google" id="ProtNLM"/>
    </source>
</evidence>
<dbReference type="InterPro" id="IPR045324">
    <property type="entry name" value="Small_multidrug_res"/>
</dbReference>
<comment type="caution">
    <text evidence="9">The sequence shown here is derived from an EMBL/GenBank/DDBJ whole genome shotgun (WGS) entry which is preliminary data.</text>
</comment>
<dbReference type="SUPFAM" id="SSF103481">
    <property type="entry name" value="Multidrug resistance efflux transporter EmrE"/>
    <property type="match status" value="1"/>
</dbReference>
<feature type="transmembrane region" description="Helical" evidence="8">
    <location>
        <begin position="58"/>
        <end position="78"/>
    </location>
</feature>
<dbReference type="PANTHER" id="PTHR30561:SF0">
    <property type="entry name" value="GUANIDINIUM EXPORTER"/>
    <property type="match status" value="1"/>
</dbReference>
<dbReference type="GO" id="GO:0005886">
    <property type="term" value="C:plasma membrane"/>
    <property type="evidence" value="ECO:0007669"/>
    <property type="project" value="UniProtKB-SubCell"/>
</dbReference>
<evidence type="ECO:0000256" key="3">
    <source>
        <dbReference type="ARBA" id="ARBA00022475"/>
    </source>
</evidence>
<evidence type="ECO:0000313" key="9">
    <source>
        <dbReference type="EMBL" id="RKD28624.1"/>
    </source>
</evidence>
<evidence type="ECO:0000256" key="7">
    <source>
        <dbReference type="RuleBase" id="RU003942"/>
    </source>
</evidence>
<keyword evidence="2" id="KW-0813">Transport</keyword>
<evidence type="ECO:0000256" key="4">
    <source>
        <dbReference type="ARBA" id="ARBA00022692"/>
    </source>
</evidence>
<evidence type="ECO:0000256" key="5">
    <source>
        <dbReference type="ARBA" id="ARBA00022989"/>
    </source>
</evidence>
<keyword evidence="5 8" id="KW-1133">Transmembrane helix</keyword>
<dbReference type="GO" id="GO:0022857">
    <property type="term" value="F:transmembrane transporter activity"/>
    <property type="evidence" value="ECO:0007669"/>
    <property type="project" value="InterPro"/>
</dbReference>
<accession>A0A419STX0</accession>
<protein>
    <recommendedName>
        <fullName evidence="11">Molecular chaperone</fullName>
    </recommendedName>
</protein>
<evidence type="ECO:0000256" key="8">
    <source>
        <dbReference type="SAM" id="Phobius"/>
    </source>
</evidence>
<dbReference type="RefSeq" id="WP_120198586.1">
    <property type="nucleotide sequence ID" value="NZ_MCIA01000034.1"/>
</dbReference>
<proteinExistence type="inferred from homology"/>
<dbReference type="Gene3D" id="1.10.3730.20">
    <property type="match status" value="1"/>
</dbReference>
<evidence type="ECO:0000256" key="1">
    <source>
        <dbReference type="ARBA" id="ARBA00004651"/>
    </source>
</evidence>
<keyword evidence="3" id="KW-1003">Cell membrane</keyword>
<comment type="similarity">
    <text evidence="7">Belongs to the drug/metabolite transporter (DMT) superfamily. Small multidrug resistance (SMR) (TC 2.A.7.1) family.</text>
</comment>
<evidence type="ECO:0000313" key="10">
    <source>
        <dbReference type="Proteomes" id="UP000284277"/>
    </source>
</evidence>
<keyword evidence="6 8" id="KW-0472">Membrane</keyword>
<evidence type="ECO:0000256" key="6">
    <source>
        <dbReference type="ARBA" id="ARBA00023136"/>
    </source>
</evidence>
<dbReference type="AlphaFoldDB" id="A0A419STX0"/>
<name>A0A419STX0_9FIRM</name>
<sequence>MAWVFLFIAGIFEVLWATLLKLSDGFSKVGFTVGTIVGMIISFFFLSQATKVLPLGTAYAIWTGIGAIGATIVGVLIFNESMTLARGCFVIMLLVGIIGLKFTSAH</sequence>
<dbReference type="Proteomes" id="UP000284277">
    <property type="component" value="Unassembled WGS sequence"/>
</dbReference>
<keyword evidence="4 7" id="KW-0812">Transmembrane</keyword>
<organism evidence="9 10">
    <name type="scientific">Lacrimispora algidixylanolytica</name>
    <dbReference type="NCBI Taxonomy" id="94868"/>
    <lineage>
        <taxon>Bacteria</taxon>
        <taxon>Bacillati</taxon>
        <taxon>Bacillota</taxon>
        <taxon>Clostridia</taxon>
        <taxon>Lachnospirales</taxon>
        <taxon>Lachnospiraceae</taxon>
        <taxon>Lacrimispora</taxon>
    </lineage>
</organism>
<dbReference type="InterPro" id="IPR037185">
    <property type="entry name" value="EmrE-like"/>
</dbReference>
<dbReference type="Pfam" id="PF00893">
    <property type="entry name" value="Multi_Drug_Res"/>
    <property type="match status" value="1"/>
</dbReference>
<evidence type="ECO:0000256" key="2">
    <source>
        <dbReference type="ARBA" id="ARBA00022448"/>
    </source>
</evidence>
<feature type="transmembrane region" description="Helical" evidence="8">
    <location>
        <begin position="84"/>
        <end position="103"/>
    </location>
</feature>
<dbReference type="InterPro" id="IPR000390">
    <property type="entry name" value="Small_drug/metabolite_transptr"/>
</dbReference>
<dbReference type="OrthoDB" id="21828at2"/>
<feature type="transmembrane region" description="Helical" evidence="8">
    <location>
        <begin position="27"/>
        <end position="46"/>
    </location>
</feature>
<gene>
    <name evidence="9" type="ORF">BET01_10455</name>
</gene>
<dbReference type="EMBL" id="MCIA01000034">
    <property type="protein sequence ID" value="RKD28624.1"/>
    <property type="molecule type" value="Genomic_DNA"/>
</dbReference>
<reference evidence="9 10" key="1">
    <citation type="submission" date="2016-08" db="EMBL/GenBank/DDBJ databases">
        <title>A new outlook on sporulation: Clostridium algidixylanolyticum.</title>
        <authorList>
            <person name="Poppleton D.I."/>
            <person name="Gribaldo S."/>
        </authorList>
    </citation>
    <scope>NUCLEOTIDE SEQUENCE [LARGE SCALE GENOMIC DNA]</scope>
    <source>
        <strain evidence="9 10">SPL73</strain>
    </source>
</reference>
<keyword evidence="10" id="KW-1185">Reference proteome</keyword>
<dbReference type="FunFam" id="1.10.3730.20:FF:000001">
    <property type="entry name" value="Quaternary ammonium compound resistance transporter SugE"/>
    <property type="match status" value="1"/>
</dbReference>
<dbReference type="PANTHER" id="PTHR30561">
    <property type="entry name" value="SMR FAMILY PROTON-DEPENDENT DRUG EFFLUX TRANSPORTER SUGE"/>
    <property type="match status" value="1"/>
</dbReference>
<comment type="subcellular location">
    <subcellularLocation>
        <location evidence="1 7">Cell membrane</location>
        <topology evidence="1 7">Multi-pass membrane protein</topology>
    </subcellularLocation>
</comment>